<evidence type="ECO:0000256" key="1">
    <source>
        <dbReference type="ARBA" id="ARBA00006484"/>
    </source>
</evidence>
<dbReference type="Pfam" id="PF13561">
    <property type="entry name" value="adh_short_C2"/>
    <property type="match status" value="1"/>
</dbReference>
<protein>
    <submittedName>
        <fullName evidence="2">SDR family oxidoreductase</fullName>
    </submittedName>
</protein>
<dbReference type="PANTHER" id="PTHR42760">
    <property type="entry name" value="SHORT-CHAIN DEHYDROGENASES/REDUCTASES FAMILY MEMBER"/>
    <property type="match status" value="1"/>
</dbReference>
<dbReference type="PRINTS" id="PR00080">
    <property type="entry name" value="SDRFAMILY"/>
</dbReference>
<dbReference type="NCBIfam" id="NF005853">
    <property type="entry name" value="PRK07774.1"/>
    <property type="match status" value="1"/>
</dbReference>
<dbReference type="PRINTS" id="PR00081">
    <property type="entry name" value="GDHRDH"/>
</dbReference>
<dbReference type="InterPro" id="IPR020904">
    <property type="entry name" value="Sc_DH/Rdtase_CS"/>
</dbReference>
<name>A0ABN1M5F4_9SPHN</name>
<sequence length="264" mass="26875">MNVADFTNDQFRLDGKVAIVTGAGGRGNSIGRAYAVGLANAGASVVVADLNKEGAERVAAEINDAGGKAIAVQADIADETSVAAMMEATQAAFGGLDILVNNAALMVEAVGTPAIQTSIADFEKLMRVNLTGALICSKAAVPLFQARGGGKIVNQLSAGGFPAQTTYGISKVALLGLTTTLATELGRMNVNVNAIAPGMTMSDAGKALTPEESPFVQAAMARVVKQPRGEPQDLVGALLLLCSPAGDWITGQALNVDGGFIMRN</sequence>
<dbReference type="PANTHER" id="PTHR42760:SF40">
    <property type="entry name" value="3-OXOACYL-[ACYL-CARRIER-PROTEIN] REDUCTASE, CHLOROPLASTIC"/>
    <property type="match status" value="1"/>
</dbReference>
<evidence type="ECO:0000313" key="2">
    <source>
        <dbReference type="EMBL" id="GAA0864541.1"/>
    </source>
</evidence>
<evidence type="ECO:0000313" key="3">
    <source>
        <dbReference type="Proteomes" id="UP001500738"/>
    </source>
</evidence>
<dbReference type="Proteomes" id="UP001500738">
    <property type="component" value="Unassembled WGS sequence"/>
</dbReference>
<dbReference type="SUPFAM" id="SSF51735">
    <property type="entry name" value="NAD(P)-binding Rossmann-fold domains"/>
    <property type="match status" value="1"/>
</dbReference>
<proteinExistence type="inferred from homology"/>
<comment type="caution">
    <text evidence="2">The sequence shown here is derived from an EMBL/GenBank/DDBJ whole genome shotgun (WGS) entry which is preliminary data.</text>
</comment>
<accession>A0ABN1M5F4</accession>
<dbReference type="RefSeq" id="WP_215349270.1">
    <property type="nucleotide sequence ID" value="NZ_BAAAFE010000007.1"/>
</dbReference>
<dbReference type="InterPro" id="IPR002347">
    <property type="entry name" value="SDR_fam"/>
</dbReference>
<reference evidence="2 3" key="1">
    <citation type="journal article" date="2019" name="Int. J. Syst. Evol. Microbiol.">
        <title>The Global Catalogue of Microorganisms (GCM) 10K type strain sequencing project: providing services to taxonomists for standard genome sequencing and annotation.</title>
        <authorList>
            <consortium name="The Broad Institute Genomics Platform"/>
            <consortium name="The Broad Institute Genome Sequencing Center for Infectious Disease"/>
            <person name="Wu L."/>
            <person name="Ma J."/>
        </authorList>
    </citation>
    <scope>NUCLEOTIDE SEQUENCE [LARGE SCALE GENOMIC DNA]</scope>
    <source>
        <strain evidence="2 3">JCM 15910</strain>
    </source>
</reference>
<comment type="similarity">
    <text evidence="1">Belongs to the short-chain dehydrogenases/reductases (SDR) family.</text>
</comment>
<organism evidence="2 3">
    <name type="scientific">Sphingopyxis soli</name>
    <dbReference type="NCBI Taxonomy" id="592051"/>
    <lineage>
        <taxon>Bacteria</taxon>
        <taxon>Pseudomonadati</taxon>
        <taxon>Pseudomonadota</taxon>
        <taxon>Alphaproteobacteria</taxon>
        <taxon>Sphingomonadales</taxon>
        <taxon>Sphingomonadaceae</taxon>
        <taxon>Sphingopyxis</taxon>
    </lineage>
</organism>
<keyword evidence="3" id="KW-1185">Reference proteome</keyword>
<dbReference type="Gene3D" id="3.40.50.720">
    <property type="entry name" value="NAD(P)-binding Rossmann-like Domain"/>
    <property type="match status" value="1"/>
</dbReference>
<gene>
    <name evidence="2" type="ORF">GCM10009115_19490</name>
</gene>
<dbReference type="EMBL" id="BAAAFE010000007">
    <property type="protein sequence ID" value="GAA0864541.1"/>
    <property type="molecule type" value="Genomic_DNA"/>
</dbReference>
<dbReference type="PROSITE" id="PS00061">
    <property type="entry name" value="ADH_SHORT"/>
    <property type="match status" value="1"/>
</dbReference>
<dbReference type="InterPro" id="IPR036291">
    <property type="entry name" value="NAD(P)-bd_dom_sf"/>
</dbReference>